<accession>A0A0D2K1W0</accession>
<reference evidence="2 3" key="1">
    <citation type="journal article" date="2013" name="BMC Genomics">
        <title>Reconstruction of the lipid metabolism for the microalga Monoraphidium neglectum from its genome sequence reveals characteristics suitable for biofuel production.</title>
        <authorList>
            <person name="Bogen C."/>
            <person name="Al-Dilaimi A."/>
            <person name="Albersmeier A."/>
            <person name="Wichmann J."/>
            <person name="Grundmann M."/>
            <person name="Rupp O."/>
            <person name="Lauersen K.J."/>
            <person name="Blifernez-Klassen O."/>
            <person name="Kalinowski J."/>
            <person name="Goesmann A."/>
            <person name="Mussgnug J.H."/>
            <person name="Kruse O."/>
        </authorList>
    </citation>
    <scope>NUCLEOTIDE SEQUENCE [LARGE SCALE GENOMIC DNA]</scope>
    <source>
        <strain evidence="2 3">SAG 48.87</strain>
    </source>
</reference>
<feature type="compositionally biased region" description="Low complexity" evidence="1">
    <location>
        <begin position="479"/>
        <end position="488"/>
    </location>
</feature>
<dbReference type="AlphaFoldDB" id="A0A0D2K1W0"/>
<gene>
    <name evidence="2" type="ORF">MNEG_3394</name>
</gene>
<sequence>MDSWLQDCGDRDPSLVATLLSGAVSLLPPPLARLPRRRCAFLSECLAPASAAARAVEELLPPAPRPSGASAGAGGGSGDEDIELRELLGKQWGVFFGFASAAEDEVVSKEAEEAEQQRARERLAAFCLGLLDRLTLGWLPAQPGAAAGCDGSAGAPDAAEVARLLRLLRRLGVRSWRDLEERAAAATQDEDGASAGAAPGAALAALYSLLLRCGPEAPEDGTPLVAASCRLALALAREAQERGSQGGVEQALHLLQLAARLAADGEAPGAAMRAGKTDAEQGERGAGASVPAGVAAACGEPARKAAAEAGVVSAAESEESHAETVASDLGPAVSLLAVTMLQAAPGMAAGRLSRQAWHALFDALRPARLRLGCLRALLGREHPEVCALLLQRARQDAAAGAISEGEAWSLCEPWLRPGGQRGWRAPDSAAEGQLGGSGGGSYDWELADRANALDAVKAELARLKEEAEREGERGGPGAGAAAAGEAAAGKGGGDGAGALGEGQGTGSAVDAWLALSRVEDAAARLLELCG</sequence>
<keyword evidence="3" id="KW-1185">Reference proteome</keyword>
<dbReference type="KEGG" id="mng:MNEG_3394"/>
<evidence type="ECO:0000313" key="3">
    <source>
        <dbReference type="Proteomes" id="UP000054498"/>
    </source>
</evidence>
<organism evidence="2 3">
    <name type="scientific">Monoraphidium neglectum</name>
    <dbReference type="NCBI Taxonomy" id="145388"/>
    <lineage>
        <taxon>Eukaryota</taxon>
        <taxon>Viridiplantae</taxon>
        <taxon>Chlorophyta</taxon>
        <taxon>core chlorophytes</taxon>
        <taxon>Chlorophyceae</taxon>
        <taxon>CS clade</taxon>
        <taxon>Sphaeropleales</taxon>
        <taxon>Selenastraceae</taxon>
        <taxon>Monoraphidium</taxon>
    </lineage>
</organism>
<feature type="region of interest" description="Disordered" evidence="1">
    <location>
        <begin position="464"/>
        <end position="503"/>
    </location>
</feature>
<dbReference type="EMBL" id="KK100645">
    <property type="protein sequence ID" value="KIZ04558.1"/>
    <property type="molecule type" value="Genomic_DNA"/>
</dbReference>
<evidence type="ECO:0000313" key="2">
    <source>
        <dbReference type="EMBL" id="KIZ04558.1"/>
    </source>
</evidence>
<dbReference type="Proteomes" id="UP000054498">
    <property type="component" value="Unassembled WGS sequence"/>
</dbReference>
<dbReference type="RefSeq" id="XP_013903577.1">
    <property type="nucleotide sequence ID" value="XM_014048123.1"/>
</dbReference>
<feature type="compositionally biased region" description="Gly residues" evidence="1">
    <location>
        <begin position="489"/>
        <end position="503"/>
    </location>
</feature>
<protein>
    <submittedName>
        <fullName evidence="2">Uncharacterized protein</fullName>
    </submittedName>
</protein>
<evidence type="ECO:0000256" key="1">
    <source>
        <dbReference type="SAM" id="MobiDB-lite"/>
    </source>
</evidence>
<proteinExistence type="predicted"/>
<feature type="compositionally biased region" description="Basic and acidic residues" evidence="1">
    <location>
        <begin position="464"/>
        <end position="473"/>
    </location>
</feature>
<dbReference type="GeneID" id="25736272"/>
<name>A0A0D2K1W0_9CHLO</name>